<accession>A0A1T4LIF8</accession>
<keyword evidence="1" id="KW-1133">Transmembrane helix</keyword>
<evidence type="ECO:0000313" key="3">
    <source>
        <dbReference type="Proteomes" id="UP000190657"/>
    </source>
</evidence>
<keyword evidence="1" id="KW-0812">Transmembrane</keyword>
<gene>
    <name evidence="2" type="ORF">SAMN02745114_00906</name>
</gene>
<organism evidence="2 3">
    <name type="scientific">Eubacterium coprostanoligenes</name>
    <dbReference type="NCBI Taxonomy" id="290054"/>
    <lineage>
        <taxon>Bacteria</taxon>
        <taxon>Bacillati</taxon>
        <taxon>Bacillota</taxon>
        <taxon>Clostridia</taxon>
        <taxon>Eubacteriales</taxon>
        <taxon>Eubacteriaceae</taxon>
        <taxon>Eubacterium</taxon>
    </lineage>
</organism>
<reference evidence="2 3" key="1">
    <citation type="submission" date="2017-02" db="EMBL/GenBank/DDBJ databases">
        <authorList>
            <person name="Peterson S.W."/>
        </authorList>
    </citation>
    <scope>NUCLEOTIDE SEQUENCE [LARGE SCALE GENOMIC DNA]</scope>
    <source>
        <strain evidence="2 3">ATCC 51222</strain>
    </source>
</reference>
<dbReference type="Proteomes" id="UP000190657">
    <property type="component" value="Unassembled WGS sequence"/>
</dbReference>
<sequence length="172" mass="19054">MDSKIKSYVEKFKQSKHKERLLIVACIFGVVLILLSEIKLPATASKKSAQTDYQQYISTLEDKTESIISSIDGVGKCKVMITLQETDENFYAQNLDENKNSGYISKKSEYVLYEDNNNDSPVLIKQSFPKVMGVAVVCQGGNNANVKEKIISAVSSLFGISTAKISVSKLNR</sequence>
<dbReference type="OrthoDB" id="1863180at2"/>
<dbReference type="EMBL" id="FUWW01000008">
    <property type="protein sequence ID" value="SJZ54401.1"/>
    <property type="molecule type" value="Genomic_DNA"/>
</dbReference>
<feature type="transmembrane region" description="Helical" evidence="1">
    <location>
        <begin position="21"/>
        <end position="38"/>
    </location>
</feature>
<dbReference type="STRING" id="290054.SAMN02745114_00906"/>
<keyword evidence="1" id="KW-0472">Membrane</keyword>
<proteinExistence type="predicted"/>
<dbReference type="AlphaFoldDB" id="A0A1T4LIF8"/>
<protein>
    <submittedName>
        <fullName evidence="2">Stage III sporulation protein AG</fullName>
    </submittedName>
</protein>
<evidence type="ECO:0000256" key="1">
    <source>
        <dbReference type="SAM" id="Phobius"/>
    </source>
</evidence>
<name>A0A1T4LIF8_9FIRM</name>
<dbReference type="RefSeq" id="WP_078768397.1">
    <property type="nucleotide sequence ID" value="NZ_FUWW01000008.1"/>
</dbReference>
<evidence type="ECO:0000313" key="2">
    <source>
        <dbReference type="EMBL" id="SJZ54401.1"/>
    </source>
</evidence>
<keyword evidence="3" id="KW-1185">Reference proteome</keyword>